<keyword evidence="5" id="KW-1185">Reference proteome</keyword>
<dbReference type="SUPFAM" id="SSF52540">
    <property type="entry name" value="P-loop containing nucleoside triphosphate hydrolases"/>
    <property type="match status" value="1"/>
</dbReference>
<dbReference type="OrthoDB" id="5244272at2"/>
<protein>
    <submittedName>
        <fullName evidence="4">Uncharacterized protein</fullName>
    </submittedName>
</protein>
<dbReference type="EMBL" id="SKBU01000004">
    <property type="protein sequence ID" value="TCJ20311.1"/>
    <property type="molecule type" value="Genomic_DNA"/>
</dbReference>
<dbReference type="PANTHER" id="PTHR32309">
    <property type="entry name" value="TYROSINE-PROTEIN KINASE"/>
    <property type="match status" value="1"/>
</dbReference>
<dbReference type="InterPro" id="IPR005702">
    <property type="entry name" value="Wzc-like_C"/>
</dbReference>
<dbReference type="InterPro" id="IPR027417">
    <property type="entry name" value="P-loop_NTPase"/>
</dbReference>
<sequence>MARGPGCGAHSARAGAGRHPRVPRGGTNLSLEAAEERAFLRLLEPAGALEIHFRDLARNLTALAGEVKSVVVTSPEPGAGRTSVCVGLGVALARDGRRAAIVDCNLGRPRLHRIFGEPNFVGLTSALEGGLPLERCGFRAGEEGLLAVPTGPVMPGSSALIESRELVQAVEGLKESREVVLLDAPVAEQVLRSEVFCTGFDGVLLVVHAARTPKTLARRVTDELLQAGANLFGAVLNGGDPGVR</sequence>
<comment type="caution">
    <text evidence="4">The sequence shown here is derived from an EMBL/GenBank/DDBJ whole genome shotgun (WGS) entry which is preliminary data.</text>
</comment>
<organism evidence="4 5">
    <name type="scientific">Rubrobacter taiwanensis</name>
    <dbReference type="NCBI Taxonomy" id="185139"/>
    <lineage>
        <taxon>Bacteria</taxon>
        <taxon>Bacillati</taxon>
        <taxon>Actinomycetota</taxon>
        <taxon>Rubrobacteria</taxon>
        <taxon>Rubrobacterales</taxon>
        <taxon>Rubrobacteraceae</taxon>
        <taxon>Rubrobacter</taxon>
    </lineage>
</organism>
<dbReference type="InterPro" id="IPR050445">
    <property type="entry name" value="Bact_polysacc_biosynth/exp"/>
</dbReference>
<keyword evidence="2" id="KW-0067">ATP-binding</keyword>
<evidence type="ECO:0000313" key="5">
    <source>
        <dbReference type="Proteomes" id="UP000295244"/>
    </source>
</evidence>
<gene>
    <name evidence="4" type="ORF">E0L93_02050</name>
</gene>
<dbReference type="PANTHER" id="PTHR32309:SF31">
    <property type="entry name" value="CAPSULAR EXOPOLYSACCHARIDE FAMILY"/>
    <property type="match status" value="1"/>
</dbReference>
<evidence type="ECO:0000313" key="4">
    <source>
        <dbReference type="EMBL" id="TCJ20311.1"/>
    </source>
</evidence>
<dbReference type="AlphaFoldDB" id="A0A4R1BRP1"/>
<feature type="region of interest" description="Disordered" evidence="3">
    <location>
        <begin position="1"/>
        <end position="26"/>
    </location>
</feature>
<name>A0A4R1BRP1_9ACTN</name>
<evidence type="ECO:0000256" key="1">
    <source>
        <dbReference type="ARBA" id="ARBA00022741"/>
    </source>
</evidence>
<dbReference type="CDD" id="cd05387">
    <property type="entry name" value="BY-kinase"/>
    <property type="match status" value="1"/>
</dbReference>
<reference evidence="4 5" key="1">
    <citation type="submission" date="2019-03" db="EMBL/GenBank/DDBJ databases">
        <title>Whole genome sequence of a novel Rubrobacter taiwanensis strain, isolated from Yellowstone National Park.</title>
        <authorList>
            <person name="Freed S."/>
            <person name="Ramaley R.F."/>
            <person name="Kyndt J.A."/>
        </authorList>
    </citation>
    <scope>NUCLEOTIDE SEQUENCE [LARGE SCALE GENOMIC DNA]</scope>
    <source>
        <strain evidence="4 5">Yellowstone</strain>
    </source>
</reference>
<accession>A0A4R1BRP1</accession>
<evidence type="ECO:0000256" key="2">
    <source>
        <dbReference type="ARBA" id="ARBA00022840"/>
    </source>
</evidence>
<evidence type="ECO:0000256" key="3">
    <source>
        <dbReference type="SAM" id="MobiDB-lite"/>
    </source>
</evidence>
<dbReference type="Proteomes" id="UP000295244">
    <property type="component" value="Unassembled WGS sequence"/>
</dbReference>
<dbReference type="Gene3D" id="3.40.50.300">
    <property type="entry name" value="P-loop containing nucleotide triphosphate hydrolases"/>
    <property type="match status" value="1"/>
</dbReference>
<proteinExistence type="predicted"/>
<keyword evidence="1" id="KW-0547">Nucleotide-binding</keyword>